<comment type="pathway">
    <text evidence="1">Lipid metabolism.</text>
</comment>
<dbReference type="GO" id="GO:0006646">
    <property type="term" value="P:phosphatidylethanolamine biosynthetic process"/>
    <property type="evidence" value="ECO:0007669"/>
    <property type="project" value="UniProtKB-UniRule"/>
</dbReference>
<dbReference type="GO" id="GO:0004609">
    <property type="term" value="F:phosphatidylserine decarboxylase activity"/>
    <property type="evidence" value="ECO:0007669"/>
    <property type="project" value="UniProtKB-UniRule"/>
</dbReference>
<feature type="chain" id="PRO_5023578629" description="Phosphatidylserine decarboxylase beta chain" evidence="11">
    <location>
        <begin position="1"/>
        <end position="255"/>
    </location>
</feature>
<feature type="active site" description="Charge relay system; for autoendoproteolytic cleavage activity" evidence="11">
    <location>
        <position position="256"/>
    </location>
</feature>
<evidence type="ECO:0000256" key="6">
    <source>
        <dbReference type="ARBA" id="ARBA00023145"/>
    </source>
</evidence>
<comment type="similarity">
    <text evidence="11">Belongs to the phosphatidylserine decarboxylase family. PSD-B subfamily. Prokaryotic type II sub-subfamily.</text>
</comment>
<comment type="pathway">
    <text evidence="11">Phospholipid metabolism; phosphatidylethanolamine biosynthesis; phosphatidylethanolamine from CDP-diacylglycerol: step 2/2.</text>
</comment>
<feature type="active site" description="Charge relay system; for autoendoproteolytic cleavage activity" evidence="11">
    <location>
        <position position="169"/>
    </location>
</feature>
<feature type="active site" description="Schiff-base intermediate with substrate; via pyruvic acid; for decarboxylase activity" evidence="11">
    <location>
        <position position="256"/>
    </location>
</feature>
<keyword evidence="11" id="KW-1003">Cell membrane</keyword>
<dbReference type="InterPro" id="IPR033179">
    <property type="entry name" value="PSD_type2_pro"/>
</dbReference>
<dbReference type="InterPro" id="IPR003817">
    <property type="entry name" value="PS_Dcarbxylase"/>
</dbReference>
<dbReference type="NCBIfam" id="TIGR00163">
    <property type="entry name" value="PS_decarb"/>
    <property type="match status" value="1"/>
</dbReference>
<evidence type="ECO:0000256" key="9">
    <source>
        <dbReference type="ARBA" id="ARBA00023264"/>
    </source>
</evidence>
<evidence type="ECO:0000256" key="5">
    <source>
        <dbReference type="ARBA" id="ARBA00023136"/>
    </source>
</evidence>
<comment type="catalytic activity">
    <reaction evidence="11">
        <text>a 1,2-diacyl-sn-glycero-3-phospho-L-serine + H(+) = a 1,2-diacyl-sn-glycero-3-phosphoethanolamine + CO2</text>
        <dbReference type="Rhea" id="RHEA:20828"/>
        <dbReference type="ChEBI" id="CHEBI:15378"/>
        <dbReference type="ChEBI" id="CHEBI:16526"/>
        <dbReference type="ChEBI" id="CHEBI:57262"/>
        <dbReference type="ChEBI" id="CHEBI:64612"/>
        <dbReference type="EC" id="4.1.1.65"/>
    </reaction>
</comment>
<evidence type="ECO:0000256" key="3">
    <source>
        <dbReference type="ARBA" id="ARBA00022793"/>
    </source>
</evidence>
<dbReference type="STRING" id="871968.DESME_04955"/>
<dbReference type="AlphaFoldDB" id="W0E6H4"/>
<keyword evidence="3 11" id="KW-0210">Decarboxylase</keyword>
<accession>W0E6H4</accession>
<dbReference type="OrthoDB" id="9802030at2"/>
<sequence length="300" mass="34405">MIKYYNRKNKSYEIEQVAGEKILGWTYSSPVGMKLLEAVIKKRMCSSLYGWYLDRKVSKKKVNPFIHKFNIDISSAEKSVMDFSSFNDFFYRKLKPSARQIDTNNHSLISCGDGKLFAHENIDLDSLVQVKGFTYSLRELIKDQQVAEKYSNGSCIILRLCPTDYHRFHFIDSGICEGTQKIKGAYYSVNPVALQKVQKLFCENKREWSIFHSDHFGDVLYVEVGATFVGSIIQTYTPQKRVNRGGEKGYFKFGGSTVILFFEPDKVQIDEDILKQTKLGYESCVLMGEQIGVKESLLSN</sequence>
<proteinExistence type="inferred from homology"/>
<evidence type="ECO:0000313" key="13">
    <source>
        <dbReference type="Proteomes" id="UP000010847"/>
    </source>
</evidence>
<comment type="cofactor">
    <cofactor evidence="11">
        <name>pyruvate</name>
        <dbReference type="ChEBI" id="CHEBI:15361"/>
    </cofactor>
    <text evidence="11">Binds 1 pyruvoyl group covalently per subunit.</text>
</comment>
<reference evidence="12 13" key="1">
    <citation type="submission" date="2013-12" db="EMBL/GenBank/DDBJ databases">
        <authorList>
            <consortium name="DOE Joint Genome Institute"/>
            <person name="Smidt H."/>
            <person name="Huntemann M."/>
            <person name="Han J."/>
            <person name="Chen A."/>
            <person name="Kyrpides N."/>
            <person name="Mavromatis K."/>
            <person name="Markowitz V."/>
            <person name="Palaniappan K."/>
            <person name="Ivanova N."/>
            <person name="Schaumberg A."/>
            <person name="Pati A."/>
            <person name="Liolios K."/>
            <person name="Nordberg H.P."/>
            <person name="Cantor M.N."/>
            <person name="Hua S.X."/>
            <person name="Woyke T."/>
        </authorList>
    </citation>
    <scope>NUCLEOTIDE SEQUENCE [LARGE SCALE GENOMIC DNA]</scope>
    <source>
        <strain evidence="13">DSM 15288</strain>
    </source>
</reference>
<evidence type="ECO:0000256" key="4">
    <source>
        <dbReference type="ARBA" id="ARBA00023098"/>
    </source>
</evidence>
<evidence type="ECO:0000256" key="10">
    <source>
        <dbReference type="ARBA" id="ARBA00023317"/>
    </source>
</evidence>
<comment type="subunit">
    <text evidence="11">Heterodimer of a large membrane-associated beta subunit and a small pyruvoyl-containing alpha subunit.</text>
</comment>
<dbReference type="Pfam" id="PF02666">
    <property type="entry name" value="PS_Dcarbxylase"/>
    <property type="match status" value="1"/>
</dbReference>
<organism evidence="12 13">
    <name type="scientific">Desulfitobacterium metallireducens DSM 15288</name>
    <dbReference type="NCBI Taxonomy" id="871968"/>
    <lineage>
        <taxon>Bacteria</taxon>
        <taxon>Bacillati</taxon>
        <taxon>Bacillota</taxon>
        <taxon>Clostridia</taxon>
        <taxon>Eubacteriales</taxon>
        <taxon>Desulfitobacteriaceae</taxon>
        <taxon>Desulfitobacterium</taxon>
    </lineage>
</organism>
<feature type="modified residue" description="Pyruvic acid (Ser); by autocatalysis" evidence="11">
    <location>
        <position position="256"/>
    </location>
</feature>
<dbReference type="PANTHER" id="PTHR10067:SF17">
    <property type="entry name" value="PHOSPHATIDYLSERINE DECARBOXYLASE PROENZYME 2"/>
    <property type="match status" value="1"/>
</dbReference>
<evidence type="ECO:0000256" key="1">
    <source>
        <dbReference type="ARBA" id="ARBA00005189"/>
    </source>
</evidence>
<evidence type="ECO:0000256" key="11">
    <source>
        <dbReference type="HAMAP-Rule" id="MF_00663"/>
    </source>
</evidence>
<dbReference type="NCBIfam" id="NF001941">
    <property type="entry name" value="PRK00723.1"/>
    <property type="match status" value="1"/>
</dbReference>
<dbReference type="GO" id="GO:0005886">
    <property type="term" value="C:plasma membrane"/>
    <property type="evidence" value="ECO:0007669"/>
    <property type="project" value="UniProtKB-SubCell"/>
</dbReference>
<keyword evidence="6 11" id="KW-0865">Zymogen</keyword>
<keyword evidence="2 11" id="KW-0444">Lipid biosynthesis</keyword>
<dbReference type="PANTHER" id="PTHR10067">
    <property type="entry name" value="PHOSPHATIDYLSERINE DECARBOXYLASE"/>
    <property type="match status" value="1"/>
</dbReference>
<name>W0E6H4_9FIRM</name>
<gene>
    <name evidence="11" type="primary">psd</name>
    <name evidence="12" type="ORF">DESME_04955</name>
</gene>
<feature type="chain" id="PRO_5023578630" description="Phosphatidylserine decarboxylase alpha chain" evidence="11">
    <location>
        <begin position="256"/>
        <end position="300"/>
    </location>
</feature>
<dbReference type="eggNOG" id="COG0688">
    <property type="taxonomic scope" value="Bacteria"/>
</dbReference>
<evidence type="ECO:0000313" key="12">
    <source>
        <dbReference type="EMBL" id="AHF06480.1"/>
    </source>
</evidence>
<dbReference type="HAMAP" id="MF_00663">
    <property type="entry name" value="PS_decarb_PSD_B_type2"/>
    <property type="match status" value="1"/>
</dbReference>
<keyword evidence="4 11" id="KW-0443">Lipid metabolism</keyword>
<dbReference type="KEGG" id="dmt:DESME_04955"/>
<dbReference type="Proteomes" id="UP000010847">
    <property type="component" value="Chromosome"/>
</dbReference>
<keyword evidence="5 11" id="KW-0472">Membrane</keyword>
<dbReference type="HOGENOM" id="CLU_029061_2_2_9"/>
<comment type="PTM">
    <text evidence="11">Is synthesized initially as an inactive proenzyme. Formation of the active enzyme involves a self-maturation process in which the active site pyruvoyl group is generated from an internal serine residue via an autocatalytic post-translational modification. Two non-identical subunits are generated from the proenzyme in this reaction, and the pyruvate is formed at the N-terminus of the alpha chain, which is derived from the carboxyl end of the proenzyme. The autoendoproteolytic cleavage occurs by a canonical serine protease mechanism, in which the side chain hydroxyl group of the serine supplies its oxygen atom to form the C-terminus of the beta chain, while the remainder of the serine residue undergoes an oxidative deamination to produce ammonia and the pyruvoyl prosthetic group on the alpha chain. During this reaction, the Ser that is part of the protease active site of the proenzyme becomes the pyruvoyl prosthetic group, which constitutes an essential element of the active site of the mature decarboxylase.</text>
</comment>
<dbReference type="UniPathway" id="UPA00558">
    <property type="reaction ID" value="UER00616"/>
</dbReference>
<dbReference type="RefSeq" id="WP_006714998.1">
    <property type="nucleotide sequence ID" value="NZ_CP007032.1"/>
</dbReference>
<dbReference type="EMBL" id="CP007032">
    <property type="protein sequence ID" value="AHF06480.1"/>
    <property type="molecule type" value="Genomic_DNA"/>
</dbReference>
<evidence type="ECO:0000256" key="8">
    <source>
        <dbReference type="ARBA" id="ARBA00023239"/>
    </source>
</evidence>
<comment type="function">
    <text evidence="11">Catalyzes the formation of phosphatidylethanolamine (PtdEtn) from phosphatidylserine (PtdSer).</text>
</comment>
<keyword evidence="8 11" id="KW-0456">Lyase</keyword>
<dbReference type="InterPro" id="IPR033177">
    <property type="entry name" value="PSD-B"/>
</dbReference>
<keyword evidence="9 11" id="KW-1208">Phospholipid metabolism</keyword>
<evidence type="ECO:0000256" key="2">
    <source>
        <dbReference type="ARBA" id="ARBA00022516"/>
    </source>
</evidence>
<feature type="site" description="Cleavage (non-hydrolytic); by autocatalysis" evidence="11">
    <location>
        <begin position="255"/>
        <end position="256"/>
    </location>
</feature>
<evidence type="ECO:0000256" key="7">
    <source>
        <dbReference type="ARBA" id="ARBA00023209"/>
    </source>
</evidence>
<feature type="active site" description="Charge relay system; for autoendoproteolytic cleavage activity" evidence="11">
    <location>
        <position position="113"/>
    </location>
</feature>
<protein>
    <recommendedName>
        <fullName evidence="11">Phosphatidylserine decarboxylase proenzyme</fullName>
        <ecNumber evidence="11">4.1.1.65</ecNumber>
    </recommendedName>
    <component>
        <recommendedName>
            <fullName evidence="11">Phosphatidylserine decarboxylase alpha chain</fullName>
        </recommendedName>
    </component>
    <component>
        <recommendedName>
            <fullName evidence="11">Phosphatidylserine decarboxylase beta chain</fullName>
        </recommendedName>
    </component>
</protein>
<keyword evidence="7 11" id="KW-0594">Phospholipid biosynthesis</keyword>
<comment type="subcellular location">
    <subcellularLocation>
        <location evidence="11">Cell membrane</location>
        <topology evidence="11">Peripheral membrane protein</topology>
    </subcellularLocation>
</comment>
<keyword evidence="10 11" id="KW-0670">Pyruvate</keyword>
<dbReference type="EC" id="4.1.1.65" evidence="11"/>
<keyword evidence="13" id="KW-1185">Reference proteome</keyword>